<dbReference type="PRINTS" id="PR00463">
    <property type="entry name" value="EP450I"/>
</dbReference>
<protein>
    <submittedName>
        <fullName evidence="11">Cytochrome P450</fullName>
    </submittedName>
</protein>
<dbReference type="PROSITE" id="PS00086">
    <property type="entry name" value="CYTOCHROME_P450"/>
    <property type="match status" value="1"/>
</dbReference>
<sequence length="490" mass="55600">MIYDKLSFCAGVVVFTIVLTALSTPFWSNLGLSLHPGPPPKLFSGNIHQISRIAPWAAFAEWSRQYGLVSLLFRHHVIVLNSVEAVVALLEHRSNIYSDRSMRWMYHELAERGMSVFHISSQLPYHRNYRRLLQSGLKSRAVQGYRGILERELRILLEGLINSPDNFSRHLRPIWILSVCRNSGAIVLDVTYGWPVTSDDDYFVSIMEEAFSLQRQMTQPGRWLVEEIPFRTQTPLPHPSIFISPFNRAHFKRFAFSASGSAGESFASQLLQPEDGHYVDKEEERIISWCSFALYVGGADTTVSMMLSSIALMMQYPDIQRAAQNEIDMVLGNQRLPNLGDQSSLPYISALLKEILRYSPAARLGVPHRVIEEDTYDGYRIPRDTTVIANIWAICRDPSVYPDPDTFDPNRFLLRHETDPRKLAFGFGRRVCPGAGFAEAQLFLNITNILACFDILKPLDTATGEEYLPEITYTVGVTSHPLPFKCQIVP</sequence>
<evidence type="ECO:0000256" key="8">
    <source>
        <dbReference type="ARBA" id="ARBA00023033"/>
    </source>
</evidence>
<keyword evidence="7 9" id="KW-0408">Iron</keyword>
<evidence type="ECO:0000256" key="4">
    <source>
        <dbReference type="ARBA" id="ARBA00022617"/>
    </source>
</evidence>
<dbReference type="PANTHER" id="PTHR46300">
    <property type="entry name" value="P450, PUTATIVE (EUROFUNG)-RELATED-RELATED"/>
    <property type="match status" value="1"/>
</dbReference>
<dbReference type="PRINTS" id="PR00385">
    <property type="entry name" value="P450"/>
</dbReference>
<comment type="similarity">
    <text evidence="3 10">Belongs to the cytochrome P450 family.</text>
</comment>
<organism evidence="11 12">
    <name type="scientific">Armillaria luteobubalina</name>
    <dbReference type="NCBI Taxonomy" id="153913"/>
    <lineage>
        <taxon>Eukaryota</taxon>
        <taxon>Fungi</taxon>
        <taxon>Dikarya</taxon>
        <taxon>Basidiomycota</taxon>
        <taxon>Agaricomycotina</taxon>
        <taxon>Agaricomycetes</taxon>
        <taxon>Agaricomycetidae</taxon>
        <taxon>Agaricales</taxon>
        <taxon>Marasmiineae</taxon>
        <taxon>Physalacriaceae</taxon>
        <taxon>Armillaria</taxon>
    </lineage>
</organism>
<keyword evidence="6 10" id="KW-0560">Oxidoreductase</keyword>
<name>A0AA39Q4F5_9AGAR</name>
<keyword evidence="5 9" id="KW-0479">Metal-binding</keyword>
<dbReference type="Proteomes" id="UP001175228">
    <property type="component" value="Unassembled WGS sequence"/>
</dbReference>
<evidence type="ECO:0000256" key="2">
    <source>
        <dbReference type="ARBA" id="ARBA00005179"/>
    </source>
</evidence>
<dbReference type="CDD" id="cd11065">
    <property type="entry name" value="CYP64-like"/>
    <property type="match status" value="1"/>
</dbReference>
<accession>A0AA39Q4F5</accession>
<evidence type="ECO:0000256" key="3">
    <source>
        <dbReference type="ARBA" id="ARBA00010617"/>
    </source>
</evidence>
<dbReference type="AlphaFoldDB" id="A0AA39Q4F5"/>
<evidence type="ECO:0000256" key="1">
    <source>
        <dbReference type="ARBA" id="ARBA00001971"/>
    </source>
</evidence>
<evidence type="ECO:0000313" key="12">
    <source>
        <dbReference type="Proteomes" id="UP001175228"/>
    </source>
</evidence>
<keyword evidence="4 9" id="KW-0349">Heme</keyword>
<gene>
    <name evidence="11" type="ORF">EDD18DRAFT_1320245</name>
</gene>
<comment type="cofactor">
    <cofactor evidence="1 9">
        <name>heme</name>
        <dbReference type="ChEBI" id="CHEBI:30413"/>
    </cofactor>
</comment>
<dbReference type="Pfam" id="PF00067">
    <property type="entry name" value="p450"/>
    <property type="match status" value="1"/>
</dbReference>
<dbReference type="GO" id="GO:0020037">
    <property type="term" value="F:heme binding"/>
    <property type="evidence" value="ECO:0007669"/>
    <property type="project" value="InterPro"/>
</dbReference>
<evidence type="ECO:0000313" key="11">
    <source>
        <dbReference type="EMBL" id="KAK0495455.1"/>
    </source>
</evidence>
<dbReference type="InterPro" id="IPR036396">
    <property type="entry name" value="Cyt_P450_sf"/>
</dbReference>
<dbReference type="InterPro" id="IPR001128">
    <property type="entry name" value="Cyt_P450"/>
</dbReference>
<evidence type="ECO:0000256" key="10">
    <source>
        <dbReference type="RuleBase" id="RU000461"/>
    </source>
</evidence>
<dbReference type="InterPro" id="IPR002401">
    <property type="entry name" value="Cyt_P450_E_grp-I"/>
</dbReference>
<proteinExistence type="inferred from homology"/>
<dbReference type="GO" id="GO:0005506">
    <property type="term" value="F:iron ion binding"/>
    <property type="evidence" value="ECO:0007669"/>
    <property type="project" value="InterPro"/>
</dbReference>
<dbReference type="EMBL" id="JAUEPU010000017">
    <property type="protein sequence ID" value="KAK0495455.1"/>
    <property type="molecule type" value="Genomic_DNA"/>
</dbReference>
<reference evidence="11" key="1">
    <citation type="submission" date="2023-06" db="EMBL/GenBank/DDBJ databases">
        <authorList>
            <consortium name="Lawrence Berkeley National Laboratory"/>
            <person name="Ahrendt S."/>
            <person name="Sahu N."/>
            <person name="Indic B."/>
            <person name="Wong-Bajracharya J."/>
            <person name="Merenyi Z."/>
            <person name="Ke H.-M."/>
            <person name="Monk M."/>
            <person name="Kocsube S."/>
            <person name="Drula E."/>
            <person name="Lipzen A."/>
            <person name="Balint B."/>
            <person name="Henrissat B."/>
            <person name="Andreopoulos B."/>
            <person name="Martin F.M."/>
            <person name="Harder C.B."/>
            <person name="Rigling D."/>
            <person name="Ford K.L."/>
            <person name="Foster G.D."/>
            <person name="Pangilinan J."/>
            <person name="Papanicolaou A."/>
            <person name="Barry K."/>
            <person name="LaButti K."/>
            <person name="Viragh M."/>
            <person name="Koriabine M."/>
            <person name="Yan M."/>
            <person name="Riley R."/>
            <person name="Champramary S."/>
            <person name="Plett K.L."/>
            <person name="Tsai I.J."/>
            <person name="Slot J."/>
            <person name="Sipos G."/>
            <person name="Plett J."/>
            <person name="Nagy L.G."/>
            <person name="Grigoriev I.V."/>
        </authorList>
    </citation>
    <scope>NUCLEOTIDE SEQUENCE</scope>
    <source>
        <strain evidence="11">HWK02</strain>
    </source>
</reference>
<feature type="binding site" description="axial binding residue" evidence="9">
    <location>
        <position position="432"/>
    </location>
    <ligand>
        <name>heme</name>
        <dbReference type="ChEBI" id="CHEBI:30413"/>
    </ligand>
    <ligandPart>
        <name>Fe</name>
        <dbReference type="ChEBI" id="CHEBI:18248"/>
    </ligandPart>
</feature>
<evidence type="ECO:0000256" key="6">
    <source>
        <dbReference type="ARBA" id="ARBA00023002"/>
    </source>
</evidence>
<comment type="pathway">
    <text evidence="2">Secondary metabolite biosynthesis.</text>
</comment>
<dbReference type="GO" id="GO:0004497">
    <property type="term" value="F:monooxygenase activity"/>
    <property type="evidence" value="ECO:0007669"/>
    <property type="project" value="UniProtKB-KW"/>
</dbReference>
<dbReference type="PANTHER" id="PTHR46300:SF7">
    <property type="entry name" value="P450, PUTATIVE (EUROFUNG)-RELATED"/>
    <property type="match status" value="1"/>
</dbReference>
<keyword evidence="8 10" id="KW-0503">Monooxygenase</keyword>
<evidence type="ECO:0000256" key="7">
    <source>
        <dbReference type="ARBA" id="ARBA00023004"/>
    </source>
</evidence>
<evidence type="ECO:0000256" key="9">
    <source>
        <dbReference type="PIRSR" id="PIRSR602401-1"/>
    </source>
</evidence>
<dbReference type="Gene3D" id="1.10.630.10">
    <property type="entry name" value="Cytochrome P450"/>
    <property type="match status" value="1"/>
</dbReference>
<dbReference type="InterPro" id="IPR017972">
    <property type="entry name" value="Cyt_P450_CS"/>
</dbReference>
<evidence type="ECO:0000256" key="5">
    <source>
        <dbReference type="ARBA" id="ARBA00022723"/>
    </source>
</evidence>
<comment type="caution">
    <text evidence="11">The sequence shown here is derived from an EMBL/GenBank/DDBJ whole genome shotgun (WGS) entry which is preliminary data.</text>
</comment>
<dbReference type="GO" id="GO:0016705">
    <property type="term" value="F:oxidoreductase activity, acting on paired donors, with incorporation or reduction of molecular oxygen"/>
    <property type="evidence" value="ECO:0007669"/>
    <property type="project" value="InterPro"/>
</dbReference>
<keyword evidence="12" id="KW-1185">Reference proteome</keyword>
<dbReference type="SUPFAM" id="SSF48264">
    <property type="entry name" value="Cytochrome P450"/>
    <property type="match status" value="1"/>
</dbReference>
<dbReference type="InterPro" id="IPR050364">
    <property type="entry name" value="Cytochrome_P450_fung"/>
</dbReference>